<protein>
    <recommendedName>
        <fullName evidence="4">DUF4878 domain-containing protein</fullName>
    </recommendedName>
</protein>
<dbReference type="AlphaFoldDB" id="A0A558GZR5"/>
<organism evidence="2 3">
    <name type="scientific">Paenarthrobacter nitroguajacolicus</name>
    <name type="common">Arthrobacter nitroguajacolicus</name>
    <dbReference type="NCBI Taxonomy" id="211146"/>
    <lineage>
        <taxon>Bacteria</taxon>
        <taxon>Bacillati</taxon>
        <taxon>Actinomycetota</taxon>
        <taxon>Actinomycetes</taxon>
        <taxon>Micrococcales</taxon>
        <taxon>Micrococcaceae</taxon>
        <taxon>Paenarthrobacter</taxon>
    </lineage>
</organism>
<feature type="signal peptide" evidence="1">
    <location>
        <begin position="1"/>
        <end position="22"/>
    </location>
</feature>
<dbReference type="PROSITE" id="PS51257">
    <property type="entry name" value="PROKAR_LIPOPROTEIN"/>
    <property type="match status" value="1"/>
</dbReference>
<reference evidence="2 3" key="1">
    <citation type="submission" date="2019-07" db="EMBL/GenBank/DDBJ databases">
        <title>Diversity of Bacteria from Kongsfjorden, Arctic.</title>
        <authorList>
            <person name="Yu Y."/>
        </authorList>
    </citation>
    <scope>NUCLEOTIDE SEQUENCE [LARGE SCALE GENOMIC DNA]</scope>
    <source>
        <strain evidence="2 3">SM1928</strain>
    </source>
</reference>
<dbReference type="OrthoDB" id="4943244at2"/>
<dbReference type="Proteomes" id="UP000316500">
    <property type="component" value="Unassembled WGS sequence"/>
</dbReference>
<accession>A0A558GZR5</accession>
<evidence type="ECO:0000313" key="2">
    <source>
        <dbReference type="EMBL" id="TVU62373.1"/>
    </source>
</evidence>
<keyword evidence="1" id="KW-0732">Signal</keyword>
<sequence length="149" mass="16266">MRKCLIAMASLAAATVILSGCAGGHDDAKASDLGITFAYSLAGHDGKFCDLLDSSAAQTVDECKQGEAEMAAKQEAEPQPIIWVPKIYQMVPGEEKMLGIVVEFNRAGNQEFVAIEAVRRGGEYKILRWAYPDKTDYKTDRAITNTFGW</sequence>
<evidence type="ECO:0008006" key="4">
    <source>
        <dbReference type="Google" id="ProtNLM"/>
    </source>
</evidence>
<evidence type="ECO:0000256" key="1">
    <source>
        <dbReference type="SAM" id="SignalP"/>
    </source>
</evidence>
<comment type="caution">
    <text evidence="2">The sequence shown here is derived from an EMBL/GenBank/DDBJ whole genome shotgun (WGS) entry which is preliminary data.</text>
</comment>
<evidence type="ECO:0000313" key="3">
    <source>
        <dbReference type="Proteomes" id="UP000316500"/>
    </source>
</evidence>
<proteinExistence type="predicted"/>
<dbReference type="RefSeq" id="WP_144650584.1">
    <property type="nucleotide sequence ID" value="NZ_VNFK01000008.1"/>
</dbReference>
<gene>
    <name evidence="2" type="ORF">FQP90_12075</name>
</gene>
<feature type="chain" id="PRO_5039014450" description="DUF4878 domain-containing protein" evidence="1">
    <location>
        <begin position="23"/>
        <end position="149"/>
    </location>
</feature>
<name>A0A558GZR5_PAENT</name>
<dbReference type="EMBL" id="VNFK01000008">
    <property type="protein sequence ID" value="TVU62373.1"/>
    <property type="molecule type" value="Genomic_DNA"/>
</dbReference>